<proteinExistence type="predicted"/>
<dbReference type="InterPro" id="IPR001387">
    <property type="entry name" value="Cro/C1-type_HTH"/>
</dbReference>
<reference evidence="2 3" key="1">
    <citation type="submission" date="2017-02" db="EMBL/GenBank/DDBJ databases">
        <authorList>
            <person name="Peterson S.W."/>
        </authorList>
    </citation>
    <scope>NUCLEOTIDE SEQUENCE [LARGE SCALE GENOMIC DNA]</scope>
    <source>
        <strain evidence="2 3">ATCC BAA-909</strain>
    </source>
</reference>
<dbReference type="Proteomes" id="UP000190395">
    <property type="component" value="Unassembled WGS sequence"/>
</dbReference>
<organism evidence="2 3">
    <name type="scientific">Treponema berlinense</name>
    <dbReference type="NCBI Taxonomy" id="225004"/>
    <lineage>
        <taxon>Bacteria</taxon>
        <taxon>Pseudomonadati</taxon>
        <taxon>Spirochaetota</taxon>
        <taxon>Spirochaetia</taxon>
        <taxon>Spirochaetales</taxon>
        <taxon>Treponemataceae</taxon>
        <taxon>Treponema</taxon>
    </lineage>
</organism>
<sequence>MADVDYRKLWKKLIDKGIKNKTDLITMADISSNVLAKLGKGEFISMESIQKICKALNCDVGDICVMNNVEGAE</sequence>
<evidence type="ECO:0000313" key="2">
    <source>
        <dbReference type="EMBL" id="SJZ43038.1"/>
    </source>
</evidence>
<accession>A0A1T4KKX0</accession>
<name>A0A1T4KKX0_9SPIR</name>
<dbReference type="SUPFAM" id="SSF47413">
    <property type="entry name" value="lambda repressor-like DNA-binding domains"/>
    <property type="match status" value="1"/>
</dbReference>
<keyword evidence="2" id="KW-0238">DNA-binding</keyword>
<dbReference type="InterPro" id="IPR010982">
    <property type="entry name" value="Lambda_DNA-bd_dom_sf"/>
</dbReference>
<protein>
    <submittedName>
        <fullName evidence="2">DNA-binding transcriptional regulator, XRE family</fullName>
    </submittedName>
</protein>
<dbReference type="GO" id="GO:0003677">
    <property type="term" value="F:DNA binding"/>
    <property type="evidence" value="ECO:0007669"/>
    <property type="project" value="UniProtKB-KW"/>
</dbReference>
<dbReference type="Pfam" id="PF13443">
    <property type="entry name" value="HTH_26"/>
    <property type="match status" value="1"/>
</dbReference>
<feature type="domain" description="HTH cro/C1-type" evidence="1">
    <location>
        <begin position="44"/>
        <end position="63"/>
    </location>
</feature>
<dbReference type="EMBL" id="FUXC01000001">
    <property type="protein sequence ID" value="SJZ43038.1"/>
    <property type="molecule type" value="Genomic_DNA"/>
</dbReference>
<dbReference type="PROSITE" id="PS50943">
    <property type="entry name" value="HTH_CROC1"/>
    <property type="match status" value="1"/>
</dbReference>
<evidence type="ECO:0000259" key="1">
    <source>
        <dbReference type="PROSITE" id="PS50943"/>
    </source>
</evidence>
<keyword evidence="3" id="KW-1185">Reference proteome</keyword>
<gene>
    <name evidence="2" type="ORF">SAMN02745152_00206</name>
</gene>
<dbReference type="OrthoDB" id="371168at2"/>
<dbReference type="RefSeq" id="WP_078929953.1">
    <property type="nucleotide sequence ID" value="NZ_FUXC01000001.1"/>
</dbReference>
<dbReference type="AlphaFoldDB" id="A0A1T4KKX0"/>
<dbReference type="GeneID" id="303366487"/>
<dbReference type="STRING" id="225004.SAMN02745152_00206"/>
<evidence type="ECO:0000313" key="3">
    <source>
        <dbReference type="Proteomes" id="UP000190395"/>
    </source>
</evidence>